<dbReference type="SUPFAM" id="SSF52096">
    <property type="entry name" value="ClpP/crotonase"/>
    <property type="match status" value="1"/>
</dbReference>
<comment type="similarity">
    <text evidence="1">Belongs to the enoyl-CoA hydratase/isomerase family.</text>
</comment>
<dbReference type="InterPro" id="IPR029045">
    <property type="entry name" value="ClpP/crotonase-like_dom_sf"/>
</dbReference>
<dbReference type="InterPro" id="IPR001753">
    <property type="entry name" value="Enoyl-CoA_hydra/iso"/>
</dbReference>
<gene>
    <name evidence="2" type="ORF">C4520_00225</name>
</gene>
<dbReference type="InterPro" id="IPR014748">
    <property type="entry name" value="Enoyl-CoA_hydra_C"/>
</dbReference>
<dbReference type="GO" id="GO:0003824">
    <property type="term" value="F:catalytic activity"/>
    <property type="evidence" value="ECO:0007669"/>
    <property type="project" value="UniProtKB-ARBA"/>
</dbReference>
<proteinExistence type="inferred from homology"/>
<dbReference type="Gene3D" id="3.90.226.10">
    <property type="entry name" value="2-enoyl-CoA Hydratase, Chain A, domain 1"/>
    <property type="match status" value="1"/>
</dbReference>
<dbReference type="CDD" id="cd06558">
    <property type="entry name" value="crotonase-like"/>
    <property type="match status" value="1"/>
</dbReference>
<dbReference type="Pfam" id="PF00378">
    <property type="entry name" value="ECH_1"/>
    <property type="match status" value="1"/>
</dbReference>
<dbReference type="PANTHER" id="PTHR43802">
    <property type="entry name" value="ENOYL-COA HYDRATASE"/>
    <property type="match status" value="1"/>
</dbReference>
<dbReference type="AlphaFoldDB" id="A0A3A4P772"/>
<dbReference type="Gene3D" id="1.10.12.10">
    <property type="entry name" value="Lyase 2-enoyl-coa Hydratase, Chain A, domain 2"/>
    <property type="match status" value="1"/>
</dbReference>
<protein>
    <submittedName>
        <fullName evidence="2">Crotonase/enoyl-CoA hydratase family protein</fullName>
    </submittedName>
</protein>
<reference evidence="2 3" key="1">
    <citation type="journal article" date="2017" name="ISME J.">
        <title>Energy and carbon metabolisms in a deep terrestrial subsurface fluid microbial community.</title>
        <authorList>
            <person name="Momper L."/>
            <person name="Jungbluth S.P."/>
            <person name="Lee M.D."/>
            <person name="Amend J.P."/>
        </authorList>
    </citation>
    <scope>NUCLEOTIDE SEQUENCE [LARGE SCALE GENOMIC DNA]</scope>
    <source>
        <strain evidence="2">SURF_5</strain>
    </source>
</reference>
<accession>A0A3A4P772</accession>
<dbReference type="PANTHER" id="PTHR43802:SF1">
    <property type="entry name" value="IP11341P-RELATED"/>
    <property type="match status" value="1"/>
</dbReference>
<organism evidence="2 3">
    <name type="scientific">Abyssobacteria bacterium (strain SURF_5)</name>
    <dbReference type="NCBI Taxonomy" id="2093360"/>
    <lineage>
        <taxon>Bacteria</taxon>
        <taxon>Pseudomonadati</taxon>
        <taxon>Candidatus Hydrogenedentota</taxon>
        <taxon>Candidatus Abyssobacteria</taxon>
    </lineage>
</organism>
<evidence type="ECO:0000313" key="3">
    <source>
        <dbReference type="Proteomes" id="UP000265882"/>
    </source>
</evidence>
<evidence type="ECO:0000313" key="2">
    <source>
        <dbReference type="EMBL" id="RJP26705.1"/>
    </source>
</evidence>
<dbReference type="EMBL" id="QZKU01000004">
    <property type="protein sequence ID" value="RJP26705.1"/>
    <property type="molecule type" value="Genomic_DNA"/>
</dbReference>
<evidence type="ECO:0000256" key="1">
    <source>
        <dbReference type="ARBA" id="ARBA00005254"/>
    </source>
</evidence>
<comment type="caution">
    <text evidence="2">The sequence shown here is derived from an EMBL/GenBank/DDBJ whole genome shotgun (WGS) entry which is preliminary data.</text>
</comment>
<name>A0A3A4P772_ABYX5</name>
<dbReference type="NCBIfam" id="NF006108">
    <property type="entry name" value="PRK08259.1"/>
    <property type="match status" value="1"/>
</dbReference>
<dbReference type="Proteomes" id="UP000265882">
    <property type="component" value="Unassembled WGS sequence"/>
</dbReference>
<sequence length="267" mass="29506">MSKVLTERDDKVFIITINRPEVRNCVDGETASLLEHAWKTFRDDEELYVAILTGAGDKAFCAGADLRNLQTLGPGPNASRHERRRFITSGPGYMGYTRQVDIYKPIIAAVNGFALAGGLELSCLADIRIVEEHAEMGVACRRWNVPLLDGGTQRLPRIIGMGWAMEMIITGRFVSAQDAYRIGLANEIVPKGKSLQRARELAHQLCKLPQGAMRTDKQAALMGYGRPLEEGLRIEAEVGQTVLEGFDIVEGASAFIEKRKPSFKQDT</sequence>